<dbReference type="Proteomes" id="UP000822688">
    <property type="component" value="Chromosome 1"/>
</dbReference>
<gene>
    <name evidence="2" type="ORF">KC19_1G208300</name>
</gene>
<proteinExistence type="predicted"/>
<comment type="caution">
    <text evidence="2">The sequence shown here is derived from an EMBL/GenBank/DDBJ whole genome shotgun (WGS) entry which is preliminary data.</text>
</comment>
<dbReference type="AlphaFoldDB" id="A0A8T0J7K6"/>
<dbReference type="EMBL" id="CM026421">
    <property type="protein sequence ID" value="KAG0591874.1"/>
    <property type="molecule type" value="Genomic_DNA"/>
</dbReference>
<protein>
    <submittedName>
        <fullName evidence="2">Uncharacterized protein</fullName>
    </submittedName>
</protein>
<sequence>MCFQSSYWMFSTCLQSMLQWLCSTSLCLCCSNGEIIERKIFIALQHVLG</sequence>
<feature type="signal peptide" evidence="1">
    <location>
        <begin position="1"/>
        <end position="23"/>
    </location>
</feature>
<organism evidence="2 3">
    <name type="scientific">Ceratodon purpureus</name>
    <name type="common">Fire moss</name>
    <name type="synonym">Dicranum purpureum</name>
    <dbReference type="NCBI Taxonomy" id="3225"/>
    <lineage>
        <taxon>Eukaryota</taxon>
        <taxon>Viridiplantae</taxon>
        <taxon>Streptophyta</taxon>
        <taxon>Embryophyta</taxon>
        <taxon>Bryophyta</taxon>
        <taxon>Bryophytina</taxon>
        <taxon>Bryopsida</taxon>
        <taxon>Dicranidae</taxon>
        <taxon>Pseudoditrichales</taxon>
        <taxon>Ditrichaceae</taxon>
        <taxon>Ceratodon</taxon>
    </lineage>
</organism>
<reference evidence="2" key="1">
    <citation type="submission" date="2020-06" db="EMBL/GenBank/DDBJ databases">
        <title>WGS assembly of Ceratodon purpureus strain R40.</title>
        <authorList>
            <person name="Carey S.B."/>
            <person name="Jenkins J."/>
            <person name="Shu S."/>
            <person name="Lovell J.T."/>
            <person name="Sreedasyam A."/>
            <person name="Maumus F."/>
            <person name="Tiley G.P."/>
            <person name="Fernandez-Pozo N."/>
            <person name="Barry K."/>
            <person name="Chen C."/>
            <person name="Wang M."/>
            <person name="Lipzen A."/>
            <person name="Daum C."/>
            <person name="Saski C.A."/>
            <person name="Payton A.C."/>
            <person name="Mcbreen J.C."/>
            <person name="Conrad R.E."/>
            <person name="Kollar L.M."/>
            <person name="Olsson S."/>
            <person name="Huttunen S."/>
            <person name="Landis J.B."/>
            <person name="Wickett N.J."/>
            <person name="Johnson M.G."/>
            <person name="Rensing S.A."/>
            <person name="Grimwood J."/>
            <person name="Schmutz J."/>
            <person name="Mcdaniel S.F."/>
        </authorList>
    </citation>
    <scope>NUCLEOTIDE SEQUENCE</scope>
    <source>
        <strain evidence="2">R40</strain>
    </source>
</reference>
<evidence type="ECO:0000313" key="3">
    <source>
        <dbReference type="Proteomes" id="UP000822688"/>
    </source>
</evidence>
<evidence type="ECO:0000256" key="1">
    <source>
        <dbReference type="SAM" id="SignalP"/>
    </source>
</evidence>
<name>A0A8T0J7K6_CERPU</name>
<accession>A0A8T0J7K6</accession>
<evidence type="ECO:0000313" key="2">
    <source>
        <dbReference type="EMBL" id="KAG0591874.1"/>
    </source>
</evidence>
<keyword evidence="3" id="KW-1185">Reference proteome</keyword>
<feature type="chain" id="PRO_5035889418" evidence="1">
    <location>
        <begin position="24"/>
        <end position="49"/>
    </location>
</feature>
<keyword evidence="1" id="KW-0732">Signal</keyword>